<protein>
    <submittedName>
        <fullName evidence="4">DUF5008 domain-containing protein</fullName>
    </submittedName>
</protein>
<dbReference type="Pfam" id="PF01833">
    <property type="entry name" value="TIG"/>
    <property type="match status" value="2"/>
</dbReference>
<dbReference type="SUPFAM" id="SSF117281">
    <property type="entry name" value="Kelch motif"/>
    <property type="match status" value="1"/>
</dbReference>
<evidence type="ECO:0000256" key="2">
    <source>
        <dbReference type="ARBA" id="ARBA00022737"/>
    </source>
</evidence>
<evidence type="ECO:0000313" key="4">
    <source>
        <dbReference type="EMBL" id="TMU50820.1"/>
    </source>
</evidence>
<proteinExistence type="predicted"/>
<dbReference type="SUPFAM" id="SSF81296">
    <property type="entry name" value="E set domains"/>
    <property type="match status" value="2"/>
</dbReference>
<dbReference type="InterPro" id="IPR013783">
    <property type="entry name" value="Ig-like_fold"/>
</dbReference>
<dbReference type="InterPro" id="IPR002909">
    <property type="entry name" value="IPT_dom"/>
</dbReference>
<dbReference type="PANTHER" id="PTHR24412:SF497">
    <property type="entry name" value="KELCH-LIKE PROTEIN 18"/>
    <property type="match status" value="1"/>
</dbReference>
<evidence type="ECO:0000313" key="5">
    <source>
        <dbReference type="Proteomes" id="UP000751614"/>
    </source>
</evidence>
<sequence length="446" mass="48978">MDIIGENFSTTLGENQVKFGNVDAEVTNATATKLDVTVPDGAETAKITVTINNQTATSENEFVVNDPSPKILSFTPTEGGPGTEVTITGIGLEANYGSDKYNISFSGNGAEPQVLSVSDTELVVVVPGSLITGPISIYLDGETITSEDDFILLTGRWTQLDDFGGAERYDAQMFALNELLYIGMGANFNLEGELKDLWEYNLSDGTSLQLDDFLGEARNKGVGYNIDGKFYYGGGESNYDFWEYDPETEEWTQKADLGHLTDWRANAAAFSIDGKGYVFGGTNALGEYSDMLEYDPENNTWKNIPGPPADGRQGHIAFAIGNKGYIGCGYTGDDQSLSDLWEYDPEQENPWSAISVPFKKRSEAISFVVEGKGYIGLGYDSGTDEIFNDLWEFDPVKNEWTKKLGFPGEERFSSSAVDLNGRGYVGLGYTFGKYFNDIWEFDPQNE</sequence>
<keyword evidence="1" id="KW-0880">Kelch repeat</keyword>
<evidence type="ECO:0000256" key="1">
    <source>
        <dbReference type="ARBA" id="ARBA00022441"/>
    </source>
</evidence>
<keyword evidence="5" id="KW-1185">Reference proteome</keyword>
<dbReference type="InterPro" id="IPR014756">
    <property type="entry name" value="Ig_E-set"/>
</dbReference>
<dbReference type="Gene3D" id="2.60.40.10">
    <property type="entry name" value="Immunoglobulins"/>
    <property type="match status" value="2"/>
</dbReference>
<name>A0ABY2WGX7_9FLAO</name>
<feature type="domain" description="IPT/TIG" evidence="3">
    <location>
        <begin position="3"/>
        <end position="61"/>
    </location>
</feature>
<dbReference type="Gene3D" id="2.120.10.80">
    <property type="entry name" value="Kelch-type beta propeller"/>
    <property type="match status" value="2"/>
</dbReference>
<accession>A0ABY2WGX7</accession>
<comment type="caution">
    <text evidence="4">The sequence shown here is derived from an EMBL/GenBank/DDBJ whole genome shotgun (WGS) entry which is preliminary data.</text>
</comment>
<reference evidence="4 5" key="1">
    <citation type="submission" date="2019-05" db="EMBL/GenBank/DDBJ databases">
        <title>Flagellimonas sp. AsT0115, sp. nov., isolated from a marine red algae, Asparagopsis taxiformis.</title>
        <authorList>
            <person name="Kim J."/>
            <person name="Jeong S.E."/>
            <person name="Jeon C.O."/>
        </authorList>
    </citation>
    <scope>NUCLEOTIDE SEQUENCE [LARGE SCALE GENOMIC DNA]</scope>
    <source>
        <strain evidence="4 5">AsT0115</strain>
    </source>
</reference>
<dbReference type="InterPro" id="IPR015915">
    <property type="entry name" value="Kelch-typ_b-propeller"/>
</dbReference>
<gene>
    <name evidence="4" type="ORF">FGG15_16455</name>
</gene>
<dbReference type="PANTHER" id="PTHR24412">
    <property type="entry name" value="KELCH PROTEIN"/>
    <property type="match status" value="1"/>
</dbReference>
<dbReference type="Proteomes" id="UP000751614">
    <property type="component" value="Unassembled WGS sequence"/>
</dbReference>
<keyword evidence="2" id="KW-0677">Repeat</keyword>
<dbReference type="CDD" id="cd00102">
    <property type="entry name" value="IPT"/>
    <property type="match status" value="1"/>
</dbReference>
<organism evidence="4 5">
    <name type="scientific">Flagellimonas algicola</name>
    <dbReference type="NCBI Taxonomy" id="2583815"/>
    <lineage>
        <taxon>Bacteria</taxon>
        <taxon>Pseudomonadati</taxon>
        <taxon>Bacteroidota</taxon>
        <taxon>Flavobacteriia</taxon>
        <taxon>Flavobacteriales</taxon>
        <taxon>Flavobacteriaceae</taxon>
        <taxon>Flagellimonas</taxon>
    </lineage>
</organism>
<evidence type="ECO:0000259" key="3">
    <source>
        <dbReference type="Pfam" id="PF01833"/>
    </source>
</evidence>
<feature type="domain" description="IPT/TIG" evidence="3">
    <location>
        <begin position="69"/>
        <end position="137"/>
    </location>
</feature>
<dbReference type="Pfam" id="PF24681">
    <property type="entry name" value="Kelch_KLHDC2_KLHL20_DRC7"/>
    <property type="match status" value="1"/>
</dbReference>
<dbReference type="EMBL" id="VCNI01000003">
    <property type="protein sequence ID" value="TMU50820.1"/>
    <property type="molecule type" value="Genomic_DNA"/>
</dbReference>